<dbReference type="PANTHER" id="PTHR10209:SF885">
    <property type="entry name" value="2OG-FE(II) OXYGENASE FAMILY, PUTATIVE (AFU_ORTHOLOGUE AFUA_2G00750)-RELATED"/>
    <property type="match status" value="1"/>
</dbReference>
<evidence type="ECO:0000259" key="5">
    <source>
        <dbReference type="Pfam" id="PF03171"/>
    </source>
</evidence>
<dbReference type="EMBL" id="JAAGAX010000008">
    <property type="protein sequence ID" value="KAF2305842.1"/>
    <property type="molecule type" value="Genomic_DNA"/>
</dbReference>
<dbReference type="Proteomes" id="UP000467840">
    <property type="component" value="Chromosome 9"/>
</dbReference>
<keyword evidence="4" id="KW-0408">Iron</keyword>
<keyword evidence="7" id="KW-1185">Reference proteome</keyword>
<dbReference type="Gene3D" id="2.60.120.330">
    <property type="entry name" value="B-lactam Antibiotic, Isopenicillin N Synthase, Chain"/>
    <property type="match status" value="1"/>
</dbReference>
<evidence type="ECO:0000313" key="7">
    <source>
        <dbReference type="Proteomes" id="UP000467840"/>
    </source>
</evidence>
<proteinExistence type="inferred from homology"/>
<evidence type="ECO:0000256" key="2">
    <source>
        <dbReference type="ARBA" id="ARBA00022723"/>
    </source>
</evidence>
<evidence type="ECO:0000256" key="4">
    <source>
        <dbReference type="ARBA" id="ARBA00023004"/>
    </source>
</evidence>
<dbReference type="InterPro" id="IPR044861">
    <property type="entry name" value="IPNS-like_FE2OG_OXY"/>
</dbReference>
<gene>
    <name evidence="6" type="ORF">GH714_008325</name>
</gene>
<dbReference type="AlphaFoldDB" id="A0A6A6LWJ7"/>
<comment type="similarity">
    <text evidence="1">Belongs to the iron/ascorbate-dependent oxidoreductase family.</text>
</comment>
<keyword evidence="2" id="KW-0479">Metal-binding</keyword>
<comment type="caution">
    <text evidence="6">The sequence shown here is derived from an EMBL/GenBank/DDBJ whole genome shotgun (WGS) entry which is preliminary data.</text>
</comment>
<protein>
    <recommendedName>
        <fullName evidence="5">Isopenicillin N synthase-like Fe(2+) 2OG dioxygenase domain-containing protein</fullName>
    </recommendedName>
</protein>
<reference evidence="6 7" key="1">
    <citation type="journal article" date="2020" name="Mol. Plant">
        <title>The Chromosome-Based Rubber Tree Genome Provides New Insights into Spurge Genome Evolution and Rubber Biosynthesis.</title>
        <authorList>
            <person name="Liu J."/>
            <person name="Shi C."/>
            <person name="Shi C.C."/>
            <person name="Li W."/>
            <person name="Zhang Q.J."/>
            <person name="Zhang Y."/>
            <person name="Li K."/>
            <person name="Lu H.F."/>
            <person name="Shi C."/>
            <person name="Zhu S.T."/>
            <person name="Xiao Z.Y."/>
            <person name="Nan H."/>
            <person name="Yue Y."/>
            <person name="Zhu X.G."/>
            <person name="Wu Y."/>
            <person name="Hong X.N."/>
            <person name="Fan G.Y."/>
            <person name="Tong Y."/>
            <person name="Zhang D."/>
            <person name="Mao C.L."/>
            <person name="Liu Y.L."/>
            <person name="Hao S.J."/>
            <person name="Liu W.Q."/>
            <person name="Lv M.Q."/>
            <person name="Zhang H.B."/>
            <person name="Liu Y."/>
            <person name="Hu-Tang G.R."/>
            <person name="Wang J.P."/>
            <person name="Wang J.H."/>
            <person name="Sun Y.H."/>
            <person name="Ni S.B."/>
            <person name="Chen W.B."/>
            <person name="Zhang X.C."/>
            <person name="Jiao Y.N."/>
            <person name="Eichler E.E."/>
            <person name="Li G.H."/>
            <person name="Liu X."/>
            <person name="Gao L.Z."/>
        </authorList>
    </citation>
    <scope>NUCLEOTIDE SEQUENCE [LARGE SCALE GENOMIC DNA]</scope>
    <source>
        <strain evidence="7">cv. GT1</strain>
        <tissue evidence="6">Leaf</tissue>
    </source>
</reference>
<dbReference type="GO" id="GO:0046872">
    <property type="term" value="F:metal ion binding"/>
    <property type="evidence" value="ECO:0007669"/>
    <property type="project" value="UniProtKB-KW"/>
</dbReference>
<accession>A0A6A6LWJ7</accession>
<evidence type="ECO:0000256" key="3">
    <source>
        <dbReference type="ARBA" id="ARBA00023002"/>
    </source>
</evidence>
<name>A0A6A6LWJ7_HEVBR</name>
<evidence type="ECO:0000256" key="1">
    <source>
        <dbReference type="ARBA" id="ARBA00008056"/>
    </source>
</evidence>
<dbReference type="SUPFAM" id="SSF51197">
    <property type="entry name" value="Clavaminate synthase-like"/>
    <property type="match status" value="1"/>
</dbReference>
<dbReference type="GO" id="GO:0016491">
    <property type="term" value="F:oxidoreductase activity"/>
    <property type="evidence" value="ECO:0007669"/>
    <property type="project" value="UniProtKB-KW"/>
</dbReference>
<dbReference type="Pfam" id="PF03171">
    <property type="entry name" value="2OG-FeII_Oxy"/>
    <property type="match status" value="1"/>
</dbReference>
<keyword evidence="3" id="KW-0560">Oxidoreductase</keyword>
<dbReference type="PANTHER" id="PTHR10209">
    <property type="entry name" value="OXIDOREDUCTASE, 2OG-FE II OXYGENASE FAMILY PROTEIN"/>
    <property type="match status" value="1"/>
</dbReference>
<evidence type="ECO:0000313" key="6">
    <source>
        <dbReference type="EMBL" id="KAF2305842.1"/>
    </source>
</evidence>
<dbReference type="InterPro" id="IPR027443">
    <property type="entry name" value="IPNS-like_sf"/>
</dbReference>
<sequence>MPPPDHSQALEGLVKQPDEKELTKLGNQWPEYPPDLRPNDACNNVIQCTAMNREICEDYAKEMERLAFKLMELIALSLGLRPDRFHGFFKDQTSAIRLNHYPPCPFPHLALGVGRHKDPGGLTILAQDDVEDLK</sequence>
<organism evidence="6 7">
    <name type="scientific">Hevea brasiliensis</name>
    <name type="common">Para rubber tree</name>
    <name type="synonym">Siphonia brasiliensis</name>
    <dbReference type="NCBI Taxonomy" id="3981"/>
    <lineage>
        <taxon>Eukaryota</taxon>
        <taxon>Viridiplantae</taxon>
        <taxon>Streptophyta</taxon>
        <taxon>Embryophyta</taxon>
        <taxon>Tracheophyta</taxon>
        <taxon>Spermatophyta</taxon>
        <taxon>Magnoliopsida</taxon>
        <taxon>eudicotyledons</taxon>
        <taxon>Gunneridae</taxon>
        <taxon>Pentapetalae</taxon>
        <taxon>rosids</taxon>
        <taxon>fabids</taxon>
        <taxon>Malpighiales</taxon>
        <taxon>Euphorbiaceae</taxon>
        <taxon>Crotonoideae</taxon>
        <taxon>Micrandreae</taxon>
        <taxon>Hevea</taxon>
    </lineage>
</organism>
<feature type="domain" description="Isopenicillin N synthase-like Fe(2+) 2OG dioxygenase" evidence="5">
    <location>
        <begin position="94"/>
        <end position="133"/>
    </location>
</feature>